<evidence type="ECO:0000256" key="1">
    <source>
        <dbReference type="ARBA" id="ARBA00004651"/>
    </source>
</evidence>
<comment type="caution">
    <text evidence="8">The sequence shown here is derived from an EMBL/GenBank/DDBJ whole genome shotgun (WGS) entry which is preliminary data.</text>
</comment>
<protein>
    <submittedName>
        <fullName evidence="8">Microcin C transport system permease protein</fullName>
    </submittedName>
</protein>
<dbReference type="PROSITE" id="PS50928">
    <property type="entry name" value="ABC_TM1"/>
    <property type="match status" value="1"/>
</dbReference>
<feature type="domain" description="ABC transmembrane type-1" evidence="7">
    <location>
        <begin position="230"/>
        <end position="422"/>
    </location>
</feature>
<evidence type="ECO:0000256" key="5">
    <source>
        <dbReference type="RuleBase" id="RU363032"/>
    </source>
</evidence>
<dbReference type="CDD" id="cd06261">
    <property type="entry name" value="TM_PBP2"/>
    <property type="match status" value="1"/>
</dbReference>
<keyword evidence="2 5" id="KW-0812">Transmembrane</keyword>
<keyword evidence="3 5" id="KW-1133">Transmembrane helix</keyword>
<reference evidence="8 9" key="1">
    <citation type="submission" date="2023-07" db="EMBL/GenBank/DDBJ databases">
        <title>Genomic Encyclopedia of Type Strains, Phase IV (KMG-IV): sequencing the most valuable type-strain genomes for metagenomic binning, comparative biology and taxonomic classification.</title>
        <authorList>
            <person name="Goeker M."/>
        </authorList>
    </citation>
    <scope>NUCLEOTIDE SEQUENCE [LARGE SCALE GENOMIC DNA]</scope>
    <source>
        <strain evidence="8 9">DSM 11549</strain>
    </source>
</reference>
<dbReference type="Gene3D" id="1.10.3720.10">
    <property type="entry name" value="MetI-like"/>
    <property type="match status" value="1"/>
</dbReference>
<feature type="region of interest" description="Disordered" evidence="6">
    <location>
        <begin position="1"/>
        <end position="58"/>
    </location>
</feature>
<dbReference type="InterPro" id="IPR000515">
    <property type="entry name" value="MetI-like"/>
</dbReference>
<accession>A0ABU0C3T5</accession>
<dbReference type="Pfam" id="PF00528">
    <property type="entry name" value="BPD_transp_1"/>
    <property type="match status" value="1"/>
</dbReference>
<sequence length="432" mass="48203">MEVETDPKKTDEPRTDAPRTEGPRTEGPTTPTPPHAPDPGKPEAPAPLPGQEAAPGRRLFTMSPINRRRWDNFKKNRRGFWSLWLFLLLFGLSLIAEVLVNDKPIVLSYKGELYYPILVDYPEETFGGFLATTDYRDPFISDEINANGWMIWPPIHYSYRTVNRDFPTEELREALGRPIGFPAPPTWRIAGSVCPGDTEQLERFCDKSNWNWLGTDDQGRDVVARLVYGFRISVLFGLVLTVFSSIVGVAAGAVQGYFGGRVDLFFQRFIEIWTAIPALYLLLIISSILPPGFWVLLGILLLFSWVALVGVVRAEFLRARNFEYVKAARALGVSNLTIMFRHLLPNAMVATLTFMPFILNGSITTLTSLDFLGFGMPPGSPSLGELLAQGKANLQAPWLGITGFIVISLMLSLLIFVGEAVRDAFDPRKTFA</sequence>
<keyword evidence="9" id="KW-1185">Reference proteome</keyword>
<gene>
    <name evidence="8" type="ORF">J2R99_001020</name>
</gene>
<feature type="transmembrane region" description="Helical" evidence="5">
    <location>
        <begin position="79"/>
        <end position="100"/>
    </location>
</feature>
<keyword evidence="5" id="KW-0813">Transport</keyword>
<evidence type="ECO:0000313" key="9">
    <source>
        <dbReference type="Proteomes" id="UP001230253"/>
    </source>
</evidence>
<dbReference type="Proteomes" id="UP001230253">
    <property type="component" value="Unassembled WGS sequence"/>
</dbReference>
<feature type="transmembrane region" description="Helical" evidence="5">
    <location>
        <begin position="349"/>
        <end position="376"/>
    </location>
</feature>
<feature type="transmembrane region" description="Helical" evidence="5">
    <location>
        <begin position="234"/>
        <end position="258"/>
    </location>
</feature>
<dbReference type="InterPro" id="IPR035906">
    <property type="entry name" value="MetI-like_sf"/>
</dbReference>
<comment type="similarity">
    <text evidence="5">Belongs to the binding-protein-dependent transport system permease family.</text>
</comment>
<evidence type="ECO:0000256" key="2">
    <source>
        <dbReference type="ARBA" id="ARBA00022692"/>
    </source>
</evidence>
<evidence type="ECO:0000256" key="4">
    <source>
        <dbReference type="ARBA" id="ARBA00023136"/>
    </source>
</evidence>
<organism evidence="8 9">
    <name type="scientific">Rhodopseudomonas julia</name>
    <dbReference type="NCBI Taxonomy" id="200617"/>
    <lineage>
        <taxon>Bacteria</taxon>
        <taxon>Pseudomonadati</taxon>
        <taxon>Pseudomonadota</taxon>
        <taxon>Alphaproteobacteria</taxon>
        <taxon>Hyphomicrobiales</taxon>
        <taxon>Nitrobacteraceae</taxon>
        <taxon>Rhodopseudomonas</taxon>
    </lineage>
</organism>
<feature type="transmembrane region" description="Helical" evidence="5">
    <location>
        <begin position="396"/>
        <end position="418"/>
    </location>
</feature>
<keyword evidence="4 5" id="KW-0472">Membrane</keyword>
<feature type="transmembrane region" description="Helical" evidence="5">
    <location>
        <begin position="270"/>
        <end position="288"/>
    </location>
</feature>
<proteinExistence type="inferred from homology"/>
<dbReference type="PANTHER" id="PTHR30325">
    <property type="entry name" value="MEMBRANE COMPONENT OF ABC TRANSPORTER"/>
    <property type="match status" value="1"/>
</dbReference>
<dbReference type="PANTHER" id="PTHR30325:SF0">
    <property type="entry name" value="INNER MEMBRANE ABC TRANSPORTER PERMEASE PROTEIN YEJE"/>
    <property type="match status" value="1"/>
</dbReference>
<feature type="compositionally biased region" description="Pro residues" evidence="6">
    <location>
        <begin position="30"/>
        <end position="48"/>
    </location>
</feature>
<dbReference type="SUPFAM" id="SSF161098">
    <property type="entry name" value="MetI-like"/>
    <property type="match status" value="1"/>
</dbReference>
<name>A0ABU0C3T5_9BRAD</name>
<feature type="transmembrane region" description="Helical" evidence="5">
    <location>
        <begin position="294"/>
        <end position="312"/>
    </location>
</feature>
<dbReference type="EMBL" id="JAUSUK010000001">
    <property type="protein sequence ID" value="MDQ0325171.1"/>
    <property type="molecule type" value="Genomic_DNA"/>
</dbReference>
<evidence type="ECO:0000259" key="7">
    <source>
        <dbReference type="PROSITE" id="PS50928"/>
    </source>
</evidence>
<feature type="compositionally biased region" description="Basic and acidic residues" evidence="6">
    <location>
        <begin position="1"/>
        <end position="24"/>
    </location>
</feature>
<comment type="subcellular location">
    <subcellularLocation>
        <location evidence="1 5">Cell membrane</location>
        <topology evidence="1 5">Multi-pass membrane protein</topology>
    </subcellularLocation>
</comment>
<evidence type="ECO:0000256" key="6">
    <source>
        <dbReference type="SAM" id="MobiDB-lite"/>
    </source>
</evidence>
<evidence type="ECO:0000256" key="3">
    <source>
        <dbReference type="ARBA" id="ARBA00022989"/>
    </source>
</evidence>
<evidence type="ECO:0000313" key="8">
    <source>
        <dbReference type="EMBL" id="MDQ0325171.1"/>
    </source>
</evidence>